<keyword evidence="2" id="KW-1185">Reference proteome</keyword>
<comment type="caution">
    <text evidence="1">The sequence shown here is derived from an EMBL/GenBank/DDBJ whole genome shotgun (WGS) entry which is preliminary data.</text>
</comment>
<name>A0A151P9Q8_ALLMI</name>
<accession>A0A151P9Q8</accession>
<protein>
    <submittedName>
        <fullName evidence="1">Uncharacterized protein</fullName>
    </submittedName>
</protein>
<dbReference type="EMBL" id="AKHW03000533">
    <property type="protein sequence ID" value="KYO45778.1"/>
    <property type="molecule type" value="Genomic_DNA"/>
</dbReference>
<evidence type="ECO:0000313" key="2">
    <source>
        <dbReference type="Proteomes" id="UP000050525"/>
    </source>
</evidence>
<gene>
    <name evidence="1" type="ORF">Y1Q_0021427</name>
</gene>
<sequence length="68" mass="7713">MAKFCWFQPQADKPKYHEADFPEEFPSELEAESTIISEEQCGACDGAKFLITAPRVLKSLDKTVLKTF</sequence>
<reference evidence="1 2" key="1">
    <citation type="journal article" date="2012" name="Genome Biol.">
        <title>Sequencing three crocodilian genomes to illuminate the evolution of archosaurs and amniotes.</title>
        <authorList>
            <person name="St John J.A."/>
            <person name="Braun E.L."/>
            <person name="Isberg S.R."/>
            <person name="Miles L.G."/>
            <person name="Chong A.Y."/>
            <person name="Gongora J."/>
            <person name="Dalzell P."/>
            <person name="Moran C."/>
            <person name="Bed'hom B."/>
            <person name="Abzhanov A."/>
            <person name="Burgess S.C."/>
            <person name="Cooksey A.M."/>
            <person name="Castoe T.A."/>
            <person name="Crawford N.G."/>
            <person name="Densmore L.D."/>
            <person name="Drew J.C."/>
            <person name="Edwards S.V."/>
            <person name="Faircloth B.C."/>
            <person name="Fujita M.K."/>
            <person name="Greenwold M.J."/>
            <person name="Hoffmann F.G."/>
            <person name="Howard J.M."/>
            <person name="Iguchi T."/>
            <person name="Janes D.E."/>
            <person name="Khan S.Y."/>
            <person name="Kohno S."/>
            <person name="de Koning A.J."/>
            <person name="Lance S.L."/>
            <person name="McCarthy F.M."/>
            <person name="McCormack J.E."/>
            <person name="Merchant M.E."/>
            <person name="Peterson D.G."/>
            <person name="Pollock D.D."/>
            <person name="Pourmand N."/>
            <person name="Raney B.J."/>
            <person name="Roessler K.A."/>
            <person name="Sanford J.R."/>
            <person name="Sawyer R.H."/>
            <person name="Schmidt C.J."/>
            <person name="Triplett E.W."/>
            <person name="Tuberville T.D."/>
            <person name="Venegas-Anaya M."/>
            <person name="Howard J.T."/>
            <person name="Jarvis E.D."/>
            <person name="Guillette L.J.Jr."/>
            <person name="Glenn T.C."/>
            <person name="Green R.E."/>
            <person name="Ray D.A."/>
        </authorList>
    </citation>
    <scope>NUCLEOTIDE SEQUENCE [LARGE SCALE GENOMIC DNA]</scope>
    <source>
        <strain evidence="1">KSC_2009_1</strain>
    </source>
</reference>
<dbReference type="AlphaFoldDB" id="A0A151P9Q8"/>
<evidence type="ECO:0000313" key="1">
    <source>
        <dbReference type="EMBL" id="KYO45778.1"/>
    </source>
</evidence>
<dbReference type="Proteomes" id="UP000050525">
    <property type="component" value="Unassembled WGS sequence"/>
</dbReference>
<organism evidence="1 2">
    <name type="scientific">Alligator mississippiensis</name>
    <name type="common">American alligator</name>
    <dbReference type="NCBI Taxonomy" id="8496"/>
    <lineage>
        <taxon>Eukaryota</taxon>
        <taxon>Metazoa</taxon>
        <taxon>Chordata</taxon>
        <taxon>Craniata</taxon>
        <taxon>Vertebrata</taxon>
        <taxon>Euteleostomi</taxon>
        <taxon>Archelosauria</taxon>
        <taxon>Archosauria</taxon>
        <taxon>Crocodylia</taxon>
        <taxon>Alligatoridae</taxon>
        <taxon>Alligatorinae</taxon>
        <taxon>Alligator</taxon>
    </lineage>
</organism>
<proteinExistence type="predicted"/>